<dbReference type="InterPro" id="IPR001789">
    <property type="entry name" value="Sig_transdc_resp-reg_receiver"/>
</dbReference>
<evidence type="ECO:0000256" key="2">
    <source>
        <dbReference type="PROSITE-ProRule" id="PRU00169"/>
    </source>
</evidence>
<dbReference type="SUPFAM" id="SSF52172">
    <property type="entry name" value="CheY-like"/>
    <property type="match status" value="1"/>
</dbReference>
<feature type="modified residue" description="4-aspartylphosphate" evidence="2">
    <location>
        <position position="67"/>
    </location>
</feature>
<evidence type="ECO:0000313" key="4">
    <source>
        <dbReference type="EMBL" id="MFD2865469.1"/>
    </source>
</evidence>
<evidence type="ECO:0000313" key="5">
    <source>
        <dbReference type="Proteomes" id="UP001597601"/>
    </source>
</evidence>
<dbReference type="Pfam" id="PF00072">
    <property type="entry name" value="Response_reg"/>
    <property type="match status" value="1"/>
</dbReference>
<keyword evidence="1 2" id="KW-0597">Phosphoprotein</keyword>
<feature type="domain" description="Response regulatory" evidence="3">
    <location>
        <begin position="19"/>
        <end position="132"/>
    </location>
</feature>
<name>A0ABW5XSI7_9SPHI</name>
<dbReference type="Proteomes" id="UP001597601">
    <property type="component" value="Unassembled WGS sequence"/>
</dbReference>
<sequence length="133" mass="14841">MTFRYLFSLTLSKLEIPKTILIIEDDQDILDIMTYILVHEGHHIISATNGQMLKRLGKIQPALILLDNRLSDGYGSDMCLSLKSDPKTAHFPVILFSANSGLAEMAGACKADAYLAKPFDLNELTELVKRFVN</sequence>
<evidence type="ECO:0000256" key="1">
    <source>
        <dbReference type="ARBA" id="ARBA00022553"/>
    </source>
</evidence>
<dbReference type="PROSITE" id="PS50110">
    <property type="entry name" value="RESPONSE_REGULATORY"/>
    <property type="match status" value="1"/>
</dbReference>
<evidence type="ECO:0000259" key="3">
    <source>
        <dbReference type="PROSITE" id="PS50110"/>
    </source>
</evidence>
<proteinExistence type="predicted"/>
<dbReference type="SMART" id="SM00448">
    <property type="entry name" value="REC"/>
    <property type="match status" value="1"/>
</dbReference>
<protein>
    <submittedName>
        <fullName evidence="4">PleD family two-component system response regulator</fullName>
    </submittedName>
</protein>
<dbReference type="EMBL" id="JBHUON010000014">
    <property type="protein sequence ID" value="MFD2865469.1"/>
    <property type="molecule type" value="Genomic_DNA"/>
</dbReference>
<keyword evidence="5" id="KW-1185">Reference proteome</keyword>
<accession>A0ABW5XSI7</accession>
<reference evidence="5" key="1">
    <citation type="journal article" date="2019" name="Int. J. Syst. Evol. Microbiol.">
        <title>The Global Catalogue of Microorganisms (GCM) 10K type strain sequencing project: providing services to taxonomists for standard genome sequencing and annotation.</title>
        <authorList>
            <consortium name="The Broad Institute Genomics Platform"/>
            <consortium name="The Broad Institute Genome Sequencing Center for Infectious Disease"/>
            <person name="Wu L."/>
            <person name="Ma J."/>
        </authorList>
    </citation>
    <scope>NUCLEOTIDE SEQUENCE [LARGE SCALE GENOMIC DNA]</scope>
    <source>
        <strain evidence="5">KCTC 52232</strain>
    </source>
</reference>
<comment type="caution">
    <text evidence="4">The sequence shown here is derived from an EMBL/GenBank/DDBJ whole genome shotgun (WGS) entry which is preliminary data.</text>
</comment>
<dbReference type="InterPro" id="IPR011006">
    <property type="entry name" value="CheY-like_superfamily"/>
</dbReference>
<organism evidence="4 5">
    <name type="scientific">Mucilaginibacter antarcticus</name>
    <dbReference type="NCBI Taxonomy" id="1855725"/>
    <lineage>
        <taxon>Bacteria</taxon>
        <taxon>Pseudomonadati</taxon>
        <taxon>Bacteroidota</taxon>
        <taxon>Sphingobacteriia</taxon>
        <taxon>Sphingobacteriales</taxon>
        <taxon>Sphingobacteriaceae</taxon>
        <taxon>Mucilaginibacter</taxon>
    </lineage>
</organism>
<dbReference type="PANTHER" id="PTHR44591:SF3">
    <property type="entry name" value="RESPONSE REGULATORY DOMAIN-CONTAINING PROTEIN"/>
    <property type="match status" value="1"/>
</dbReference>
<gene>
    <name evidence="4" type="ORF">ACFSYC_12280</name>
</gene>
<dbReference type="RefSeq" id="WP_377127849.1">
    <property type="nucleotide sequence ID" value="NZ_JBHUON010000014.1"/>
</dbReference>
<dbReference type="Gene3D" id="3.40.50.2300">
    <property type="match status" value="1"/>
</dbReference>
<dbReference type="PANTHER" id="PTHR44591">
    <property type="entry name" value="STRESS RESPONSE REGULATOR PROTEIN 1"/>
    <property type="match status" value="1"/>
</dbReference>
<dbReference type="InterPro" id="IPR050595">
    <property type="entry name" value="Bact_response_regulator"/>
</dbReference>